<accession>A0A0H2MDV5</accession>
<comment type="caution">
    <text evidence="1">The sequence shown here is derived from an EMBL/GenBank/DDBJ whole genome shotgun (WGS) entry which is preliminary data.</text>
</comment>
<proteinExistence type="predicted"/>
<reference evidence="1 2" key="1">
    <citation type="submission" date="2015-03" db="EMBL/GenBank/DDBJ databases">
        <title>Genome Sequence of Kiloniella spongiae MEBiC09566, isolated from a marine sponge.</title>
        <authorList>
            <person name="Shao Z."/>
            <person name="Wang L."/>
            <person name="Li X."/>
        </authorList>
    </citation>
    <scope>NUCLEOTIDE SEQUENCE [LARGE SCALE GENOMIC DNA]</scope>
    <source>
        <strain evidence="1 2">MEBiC09566</strain>
    </source>
</reference>
<dbReference type="EMBL" id="LAQL01000006">
    <property type="protein sequence ID" value="KLN60714.1"/>
    <property type="molecule type" value="Genomic_DNA"/>
</dbReference>
<keyword evidence="2" id="KW-1185">Reference proteome</keyword>
<keyword evidence="1" id="KW-0418">Kinase</keyword>
<organism evidence="1 2">
    <name type="scientific">Kiloniella spongiae</name>
    <dbReference type="NCBI Taxonomy" id="1489064"/>
    <lineage>
        <taxon>Bacteria</taxon>
        <taxon>Pseudomonadati</taxon>
        <taxon>Pseudomonadota</taxon>
        <taxon>Alphaproteobacteria</taxon>
        <taxon>Rhodospirillales</taxon>
        <taxon>Kiloniellaceae</taxon>
        <taxon>Kiloniella</taxon>
    </lineage>
</organism>
<dbReference type="Proteomes" id="UP000035444">
    <property type="component" value="Unassembled WGS sequence"/>
</dbReference>
<name>A0A0H2MDV5_9PROT</name>
<dbReference type="CDD" id="cd12952">
    <property type="entry name" value="MMP_ACEL2062"/>
    <property type="match status" value="1"/>
</dbReference>
<dbReference type="AlphaFoldDB" id="A0A0H2MDV5"/>
<evidence type="ECO:0000313" key="2">
    <source>
        <dbReference type="Proteomes" id="UP000035444"/>
    </source>
</evidence>
<dbReference type="STRING" id="1489064.WH96_09465"/>
<dbReference type="Gene3D" id="3.30.2010.20">
    <property type="match status" value="1"/>
</dbReference>
<gene>
    <name evidence="1" type="ORF">WH96_09465</name>
</gene>
<evidence type="ECO:0000313" key="1">
    <source>
        <dbReference type="EMBL" id="KLN60714.1"/>
    </source>
</evidence>
<dbReference type="Pfam" id="PF06262">
    <property type="entry name" value="Zincin_1"/>
    <property type="match status" value="1"/>
</dbReference>
<dbReference type="InterPro" id="IPR010428">
    <property type="entry name" value="Zincin_1"/>
</dbReference>
<protein>
    <submittedName>
        <fullName evidence="1">Acetylglutamate kinase</fullName>
    </submittedName>
</protein>
<dbReference type="RefSeq" id="WP_047763928.1">
    <property type="nucleotide sequence ID" value="NZ_LAQL01000006.1"/>
</dbReference>
<dbReference type="OrthoDB" id="9806895at2"/>
<dbReference type="PATRIC" id="fig|1489064.4.peg.3176"/>
<keyword evidence="1" id="KW-0808">Transferase</keyword>
<dbReference type="InterPro" id="IPR038555">
    <property type="entry name" value="Zincin_1_sf"/>
</dbReference>
<sequence length="143" mass="16807">MGQLHNIERFTTPPEISDIESLAREAYAHMPDELRDVASQLRIEVQDFPSEYMMEAMDCETPFEILGLYQGVDRRSMTQQSRELNEEKDTVFLFRRPILDFWCENGEDLNQVVRHVLIHEIGHYFGMSEDDMDKMESRTVSLS</sequence>
<dbReference type="SUPFAM" id="SSF55486">
    <property type="entry name" value="Metalloproteases ('zincins'), catalytic domain"/>
    <property type="match status" value="1"/>
</dbReference>
<dbReference type="GO" id="GO:0016301">
    <property type="term" value="F:kinase activity"/>
    <property type="evidence" value="ECO:0007669"/>
    <property type="project" value="UniProtKB-KW"/>
</dbReference>